<accession>A0A371CGH3</accession>
<dbReference type="Proteomes" id="UP000256964">
    <property type="component" value="Unassembled WGS sequence"/>
</dbReference>
<protein>
    <submittedName>
        <fullName evidence="1">Uncharacterized protein</fullName>
    </submittedName>
</protein>
<dbReference type="AlphaFoldDB" id="A0A371CGH3"/>
<evidence type="ECO:0000313" key="2">
    <source>
        <dbReference type="Proteomes" id="UP000256964"/>
    </source>
</evidence>
<sequence length="276" mass="32048">MPDPAPADSIQLSHKEIDRLREVLETWAAKSRAEKREMKAALVDEFLGARGVDDSNPYAPGFLMASMQKITHWFSNNAPTKDSRLPRALRTVWTAREVFNIRRQEAVAERQKEILESGEKTASIAALNAARAELWAALSDEEKMEFERDADEWSFDGPDPNLRTMIAEKRLADWVASFVTLLWNQAGAVSELTFYYRDLMAKMKWGRYDTSMHWHRDDPKNPRFVDLYPDWKNDYLGQFARYANMTLFPETRNPNNEKGLKQRRVEPDIVLETYPD</sequence>
<reference evidence="1 2" key="1">
    <citation type="journal article" date="2018" name="Biotechnol. Biofuels">
        <title>Integrative visual omics of the white-rot fungus Polyporus brumalis exposes the biotechnological potential of its oxidative enzymes for delignifying raw plant biomass.</title>
        <authorList>
            <person name="Miyauchi S."/>
            <person name="Rancon A."/>
            <person name="Drula E."/>
            <person name="Hage H."/>
            <person name="Chaduli D."/>
            <person name="Favel A."/>
            <person name="Grisel S."/>
            <person name="Henrissat B."/>
            <person name="Herpoel-Gimbert I."/>
            <person name="Ruiz-Duenas F.J."/>
            <person name="Chevret D."/>
            <person name="Hainaut M."/>
            <person name="Lin J."/>
            <person name="Wang M."/>
            <person name="Pangilinan J."/>
            <person name="Lipzen A."/>
            <person name="Lesage-Meessen L."/>
            <person name="Navarro D."/>
            <person name="Riley R."/>
            <person name="Grigoriev I.V."/>
            <person name="Zhou S."/>
            <person name="Raouche S."/>
            <person name="Rosso M.N."/>
        </authorList>
    </citation>
    <scope>NUCLEOTIDE SEQUENCE [LARGE SCALE GENOMIC DNA]</scope>
    <source>
        <strain evidence="1 2">BRFM 1820</strain>
    </source>
</reference>
<proteinExistence type="predicted"/>
<dbReference type="OrthoDB" id="2758182at2759"/>
<keyword evidence="2" id="KW-1185">Reference proteome</keyword>
<name>A0A371CGH3_9APHY</name>
<organism evidence="1 2">
    <name type="scientific">Lentinus brumalis</name>
    <dbReference type="NCBI Taxonomy" id="2498619"/>
    <lineage>
        <taxon>Eukaryota</taxon>
        <taxon>Fungi</taxon>
        <taxon>Dikarya</taxon>
        <taxon>Basidiomycota</taxon>
        <taxon>Agaricomycotina</taxon>
        <taxon>Agaricomycetes</taxon>
        <taxon>Polyporales</taxon>
        <taxon>Polyporaceae</taxon>
        <taxon>Lentinus</taxon>
    </lineage>
</organism>
<gene>
    <name evidence="1" type="ORF">OH76DRAFT_1424378</name>
</gene>
<feature type="non-terminal residue" evidence="1">
    <location>
        <position position="276"/>
    </location>
</feature>
<evidence type="ECO:0000313" key="1">
    <source>
        <dbReference type="EMBL" id="RDX39371.1"/>
    </source>
</evidence>
<dbReference type="EMBL" id="KZ857968">
    <property type="protein sequence ID" value="RDX39371.1"/>
    <property type="molecule type" value="Genomic_DNA"/>
</dbReference>